<dbReference type="Gramene" id="KVI10056">
    <property type="protein sequence ID" value="KVI10056"/>
    <property type="gene ID" value="Ccrd_011506"/>
</dbReference>
<accession>A0A103YJ42</accession>
<evidence type="ECO:0000313" key="2">
    <source>
        <dbReference type="Proteomes" id="UP000243975"/>
    </source>
</evidence>
<keyword evidence="2" id="KW-1185">Reference proteome</keyword>
<dbReference type="EMBL" id="LEKV01001029">
    <property type="protein sequence ID" value="KVI10056.1"/>
    <property type="molecule type" value="Genomic_DNA"/>
</dbReference>
<dbReference type="AlphaFoldDB" id="A0A103YJ42"/>
<organism evidence="1 2">
    <name type="scientific">Cynara cardunculus var. scolymus</name>
    <name type="common">Globe artichoke</name>
    <name type="synonym">Cynara scolymus</name>
    <dbReference type="NCBI Taxonomy" id="59895"/>
    <lineage>
        <taxon>Eukaryota</taxon>
        <taxon>Viridiplantae</taxon>
        <taxon>Streptophyta</taxon>
        <taxon>Embryophyta</taxon>
        <taxon>Tracheophyta</taxon>
        <taxon>Spermatophyta</taxon>
        <taxon>Magnoliopsida</taxon>
        <taxon>eudicotyledons</taxon>
        <taxon>Gunneridae</taxon>
        <taxon>Pentapetalae</taxon>
        <taxon>asterids</taxon>
        <taxon>campanulids</taxon>
        <taxon>Asterales</taxon>
        <taxon>Asteraceae</taxon>
        <taxon>Carduoideae</taxon>
        <taxon>Cardueae</taxon>
        <taxon>Carduinae</taxon>
        <taxon>Cynara</taxon>
    </lineage>
</organism>
<protein>
    <submittedName>
        <fullName evidence="1">Uncharacterized protein</fullName>
    </submittedName>
</protein>
<reference evidence="1 2" key="1">
    <citation type="journal article" date="2016" name="Sci. Rep.">
        <title>The genome sequence of the outbreeding globe artichoke constructed de novo incorporating a phase-aware low-pass sequencing strategy of F1 progeny.</title>
        <authorList>
            <person name="Scaglione D."/>
            <person name="Reyes-Chin-Wo S."/>
            <person name="Acquadro A."/>
            <person name="Froenicke L."/>
            <person name="Portis E."/>
            <person name="Beitel C."/>
            <person name="Tirone M."/>
            <person name="Mauro R."/>
            <person name="Lo Monaco A."/>
            <person name="Mauromicale G."/>
            <person name="Faccioli P."/>
            <person name="Cattivelli L."/>
            <person name="Rieseberg L."/>
            <person name="Michelmore R."/>
            <person name="Lanteri S."/>
        </authorList>
    </citation>
    <scope>NUCLEOTIDE SEQUENCE [LARGE SCALE GENOMIC DNA]</scope>
    <source>
        <strain evidence="1">2C</strain>
    </source>
</reference>
<evidence type="ECO:0000313" key="1">
    <source>
        <dbReference type="EMBL" id="KVI10056.1"/>
    </source>
</evidence>
<dbReference type="Proteomes" id="UP000243975">
    <property type="component" value="Unassembled WGS sequence"/>
</dbReference>
<gene>
    <name evidence="1" type="ORF">Ccrd_011506</name>
</gene>
<comment type="caution">
    <text evidence="1">The sequence shown here is derived from an EMBL/GenBank/DDBJ whole genome shotgun (WGS) entry which is preliminary data.</text>
</comment>
<name>A0A103YJ42_CYNCS</name>
<proteinExistence type="predicted"/>
<sequence length="57" mass="6021">MHHILSSIQNSECIGNRFAPSVQALSWIYAVVINADFIAAGLQSGCLAFSNAATPLT</sequence>